<name>A0A9D4N744_DREPO</name>
<comment type="caution">
    <text evidence="1">The sequence shown here is derived from an EMBL/GenBank/DDBJ whole genome shotgun (WGS) entry which is preliminary data.</text>
</comment>
<organism evidence="1 2">
    <name type="scientific">Dreissena polymorpha</name>
    <name type="common">Zebra mussel</name>
    <name type="synonym">Mytilus polymorpha</name>
    <dbReference type="NCBI Taxonomy" id="45954"/>
    <lineage>
        <taxon>Eukaryota</taxon>
        <taxon>Metazoa</taxon>
        <taxon>Spiralia</taxon>
        <taxon>Lophotrochozoa</taxon>
        <taxon>Mollusca</taxon>
        <taxon>Bivalvia</taxon>
        <taxon>Autobranchia</taxon>
        <taxon>Heteroconchia</taxon>
        <taxon>Euheterodonta</taxon>
        <taxon>Imparidentia</taxon>
        <taxon>Neoheterodontei</taxon>
        <taxon>Myida</taxon>
        <taxon>Dreissenoidea</taxon>
        <taxon>Dreissenidae</taxon>
        <taxon>Dreissena</taxon>
    </lineage>
</organism>
<sequence length="58" mass="6389">MTTRTIKPAPGDLKAGMYSPIPFRGLLIHMVVELGRSGSRRQLYNKGLSCLTQKRGVS</sequence>
<proteinExistence type="predicted"/>
<dbReference type="EMBL" id="JAIWYP010000001">
    <property type="protein sequence ID" value="KAH3890270.1"/>
    <property type="molecule type" value="Genomic_DNA"/>
</dbReference>
<reference evidence="1" key="1">
    <citation type="journal article" date="2019" name="bioRxiv">
        <title>The Genome of the Zebra Mussel, Dreissena polymorpha: A Resource for Invasive Species Research.</title>
        <authorList>
            <person name="McCartney M.A."/>
            <person name="Auch B."/>
            <person name="Kono T."/>
            <person name="Mallez S."/>
            <person name="Zhang Y."/>
            <person name="Obille A."/>
            <person name="Becker A."/>
            <person name="Abrahante J.E."/>
            <person name="Garbe J."/>
            <person name="Badalamenti J.P."/>
            <person name="Herman A."/>
            <person name="Mangelson H."/>
            <person name="Liachko I."/>
            <person name="Sullivan S."/>
            <person name="Sone E.D."/>
            <person name="Koren S."/>
            <person name="Silverstein K.A.T."/>
            <person name="Beckman K.B."/>
            <person name="Gohl D.M."/>
        </authorList>
    </citation>
    <scope>NUCLEOTIDE SEQUENCE</scope>
    <source>
        <strain evidence="1">Duluth1</strain>
        <tissue evidence="1">Whole animal</tissue>
    </source>
</reference>
<accession>A0A9D4N744</accession>
<reference evidence="1" key="2">
    <citation type="submission" date="2020-11" db="EMBL/GenBank/DDBJ databases">
        <authorList>
            <person name="McCartney M.A."/>
            <person name="Auch B."/>
            <person name="Kono T."/>
            <person name="Mallez S."/>
            <person name="Becker A."/>
            <person name="Gohl D.M."/>
            <person name="Silverstein K.A.T."/>
            <person name="Koren S."/>
            <person name="Bechman K.B."/>
            <person name="Herman A."/>
            <person name="Abrahante J.E."/>
            <person name="Garbe J."/>
        </authorList>
    </citation>
    <scope>NUCLEOTIDE SEQUENCE</scope>
    <source>
        <strain evidence="1">Duluth1</strain>
        <tissue evidence="1">Whole animal</tissue>
    </source>
</reference>
<dbReference type="AlphaFoldDB" id="A0A9D4N744"/>
<dbReference type="Proteomes" id="UP000828390">
    <property type="component" value="Unassembled WGS sequence"/>
</dbReference>
<protein>
    <submittedName>
        <fullName evidence="1">Uncharacterized protein</fullName>
    </submittedName>
</protein>
<evidence type="ECO:0000313" key="2">
    <source>
        <dbReference type="Proteomes" id="UP000828390"/>
    </source>
</evidence>
<evidence type="ECO:0000313" key="1">
    <source>
        <dbReference type="EMBL" id="KAH3890270.1"/>
    </source>
</evidence>
<gene>
    <name evidence="1" type="ORF">DPMN_014345</name>
</gene>
<keyword evidence="2" id="KW-1185">Reference proteome</keyword>